<comment type="caution">
    <text evidence="2">The sequence shown here is derived from an EMBL/GenBank/DDBJ whole genome shotgun (WGS) entry which is preliminary data.</text>
</comment>
<accession>X7YPH9</accession>
<feature type="region of interest" description="Disordered" evidence="1">
    <location>
        <begin position="108"/>
        <end position="131"/>
    </location>
</feature>
<name>X7YPH9_MYCXE</name>
<dbReference type="PATRIC" id="fig|1299334.3.peg.9245"/>
<evidence type="ECO:0000256" key="1">
    <source>
        <dbReference type="SAM" id="MobiDB-lite"/>
    </source>
</evidence>
<protein>
    <submittedName>
        <fullName evidence="2">Uncharacterized protein</fullName>
    </submittedName>
</protein>
<feature type="region of interest" description="Disordered" evidence="1">
    <location>
        <begin position="1"/>
        <end position="34"/>
    </location>
</feature>
<dbReference type="AlphaFoldDB" id="X7YPH9"/>
<organism evidence="2">
    <name type="scientific">Mycobacterium xenopi 4042</name>
    <dbReference type="NCBI Taxonomy" id="1299334"/>
    <lineage>
        <taxon>Bacteria</taxon>
        <taxon>Bacillati</taxon>
        <taxon>Actinomycetota</taxon>
        <taxon>Actinomycetes</taxon>
        <taxon>Mycobacteriales</taxon>
        <taxon>Mycobacteriaceae</taxon>
        <taxon>Mycobacterium</taxon>
    </lineage>
</organism>
<evidence type="ECO:0000313" key="2">
    <source>
        <dbReference type="EMBL" id="EUA08696.1"/>
    </source>
</evidence>
<proteinExistence type="predicted"/>
<dbReference type="EMBL" id="JAOB01000090">
    <property type="protein sequence ID" value="EUA08696.1"/>
    <property type="molecule type" value="Genomic_DNA"/>
</dbReference>
<reference evidence="2" key="1">
    <citation type="submission" date="2014-01" db="EMBL/GenBank/DDBJ databases">
        <authorList>
            <person name="Brown-Elliot B."/>
            <person name="Wallace R."/>
            <person name="Lenaerts A."/>
            <person name="Ordway D."/>
            <person name="DeGroote M.A."/>
            <person name="Parker T."/>
            <person name="Sizemore C."/>
            <person name="Tallon L.J."/>
            <person name="Sadzewicz L.K."/>
            <person name="Sengamalay N."/>
            <person name="Fraser C.M."/>
            <person name="Hine E."/>
            <person name="Shefchek K.A."/>
            <person name="Das S.P."/>
            <person name="Tettelin H."/>
        </authorList>
    </citation>
    <scope>NUCLEOTIDE SEQUENCE [LARGE SCALE GENOMIC DNA]</scope>
    <source>
        <strain evidence="2">4042</strain>
    </source>
</reference>
<sequence>MSHRRLCGGSGSCASRPARRSRDGNRCASKPLRTPRLRGTSCAAAAKSCANPRHHRLKGRLASGMHGGVEMEQWQYEVTGGGRIWYLVDVEKRTLWLRHAGLGILVRPNEGEDVSDKPARRSSLAIGDRRK</sequence>
<gene>
    <name evidence="2" type="ORF">I553_9752</name>
</gene>